<feature type="compositionally biased region" description="Polar residues" evidence="6">
    <location>
        <begin position="370"/>
        <end position="386"/>
    </location>
</feature>
<feature type="domain" description="C2H2-type" evidence="7">
    <location>
        <begin position="973"/>
        <end position="1001"/>
    </location>
</feature>
<keyword evidence="1" id="KW-0479">Metal-binding</keyword>
<gene>
    <name evidence="8" type="ORF">g.9388</name>
</gene>
<reference evidence="8" key="1">
    <citation type="submission" date="2015-11" db="EMBL/GenBank/DDBJ databases">
        <title>De novo transcriptome assembly of four potential Pierce s Disease insect vectors from Arizona vineyards.</title>
        <authorList>
            <person name="Tassone E.E."/>
        </authorList>
    </citation>
    <scope>NUCLEOTIDE SEQUENCE</scope>
</reference>
<feature type="region of interest" description="Disordered" evidence="6">
    <location>
        <begin position="365"/>
        <end position="450"/>
    </location>
</feature>
<evidence type="ECO:0000256" key="6">
    <source>
        <dbReference type="SAM" id="MobiDB-lite"/>
    </source>
</evidence>
<dbReference type="PANTHER" id="PTHR19818">
    <property type="entry name" value="ZINC FINGER PROTEIN ZIC AND GLI"/>
    <property type="match status" value="1"/>
</dbReference>
<dbReference type="PANTHER" id="PTHR19818:SF139">
    <property type="entry name" value="PAIR-RULE PROTEIN ODD-PAIRED"/>
    <property type="match status" value="1"/>
</dbReference>
<dbReference type="AlphaFoldDB" id="A0A1B6IIE4"/>
<dbReference type="SMART" id="SM00355">
    <property type="entry name" value="ZnF_C2H2"/>
    <property type="match status" value="8"/>
</dbReference>
<feature type="compositionally biased region" description="Polar residues" evidence="6">
    <location>
        <begin position="290"/>
        <end position="300"/>
    </location>
</feature>
<dbReference type="SUPFAM" id="SSF57667">
    <property type="entry name" value="beta-beta-alpha zinc fingers"/>
    <property type="match status" value="3"/>
</dbReference>
<dbReference type="GO" id="GO:0000981">
    <property type="term" value="F:DNA-binding transcription factor activity, RNA polymerase II-specific"/>
    <property type="evidence" value="ECO:0007669"/>
    <property type="project" value="TreeGrafter"/>
</dbReference>
<proteinExistence type="predicted"/>
<dbReference type="GO" id="GO:0045944">
    <property type="term" value="P:positive regulation of transcription by RNA polymerase II"/>
    <property type="evidence" value="ECO:0007669"/>
    <property type="project" value="UniProtKB-ARBA"/>
</dbReference>
<evidence type="ECO:0000313" key="8">
    <source>
        <dbReference type="EMBL" id="JAS86680.1"/>
    </source>
</evidence>
<evidence type="ECO:0000256" key="4">
    <source>
        <dbReference type="ARBA" id="ARBA00022833"/>
    </source>
</evidence>
<dbReference type="GO" id="GO:0008270">
    <property type="term" value="F:zinc ion binding"/>
    <property type="evidence" value="ECO:0007669"/>
    <property type="project" value="UniProtKB-KW"/>
</dbReference>
<feature type="compositionally biased region" description="Low complexity" evidence="6">
    <location>
        <begin position="157"/>
        <end position="166"/>
    </location>
</feature>
<keyword evidence="3 5" id="KW-0863">Zinc-finger</keyword>
<evidence type="ECO:0000256" key="3">
    <source>
        <dbReference type="ARBA" id="ARBA00022771"/>
    </source>
</evidence>
<dbReference type="GO" id="GO:0005634">
    <property type="term" value="C:nucleus"/>
    <property type="evidence" value="ECO:0007669"/>
    <property type="project" value="UniProtKB-ARBA"/>
</dbReference>
<feature type="compositionally biased region" description="Low complexity" evidence="6">
    <location>
        <begin position="301"/>
        <end position="317"/>
    </location>
</feature>
<feature type="domain" description="C2H2-type" evidence="7">
    <location>
        <begin position="1008"/>
        <end position="1033"/>
    </location>
</feature>
<feature type="region of interest" description="Disordered" evidence="6">
    <location>
        <begin position="201"/>
        <end position="254"/>
    </location>
</feature>
<sequence length="1033" mass="115944">MIPVYCPLCCDQPFEDQQTLFFHLRGLRNNLFCPICSERFSSLEYLIGHLGRKCNGPLSPPEAKRKRLSSLKCSDGEPTQSSVDSSVRDQTKEIEVIDLINHVEDQSSTEDVTCIGQNGTQNKDALKLIPQKFVKRLSKSITLSVEPVQKNSEQKKIISSSSTSIKLTPRKTPHSTSVPVSVPDNTLKKLAMNSALDIELKSQSGKKGKSSLKPSLSIITPKNVSDMNDPSLKVTTGIKPKSQKPGPLSYKSRLRHDDTSCSLSVGKSQENNLPVTSETVSEALTSVCDTSTTNSTSESGVTTTSNSAYTSSTNTVTPKIDPQRRKRGRPRKYPVINNEVLTNDKKTKRVLEKSVEPGILSTKLQKEMASKNNSVPKGALKNTTIDGSRGDSVLNKITDNTMDELVYNDDNDSPKASCVDNESSKTDCSSPKKADEDSKDKVANAQNEEEEEYTCSACNIRFTSIYEHIKEHHNGEEVVVEVPEEEIKEDLKVYQNENSTKVAVDPLAVAVDPLAVAVDPLAVARDTTDSVNDIDANSGNTSVKDCTTSTVIESNKISTNHSRTESADEGGGKNISCSKSVIDVRESTKGEWVQTVCNHRRYYQFVSDHTKLKDILDEMKGNKRVHPRFKKPVEDLFLSPEINMVEISHKPKSPFFVTRTIDFNNPIPMYVVERQAKDTETPLGGIASYIMANPSRTSPSSVSEDTKVIAVMKVVLGKDRRLTMENIVFKEKPVTQDMIPILVDVSDPEIPLLKGSKLLKWKCTKCLATTWKFPTSKDTHSCFACTICHKPFASKMSLIKHMVIHERQKDSNNDRFCEECQTAFVKRSGLMKHMKIHDTHTLCSLCKLFVPKGQETDHQHLHEKSPQEQFPCCICMKVFRSTEEMKQHEARMCNKLVAKYKCVHCDKRFYSVVALSYHSMEHKNVKIKIPCQYCDKKFIMEKERTHNKAGKRKPSGFIQKLWHERIHTRHRPFLCSSCPKRFRNQHHHASHMTQAHIPPTSSCKTSVHMCHVCDKVFQNASLLTSHLREHSVT</sequence>
<feature type="domain" description="C2H2-type" evidence="7">
    <location>
        <begin position="783"/>
        <end position="810"/>
    </location>
</feature>
<feature type="compositionally biased region" description="Basic and acidic residues" evidence="6">
    <location>
        <begin position="422"/>
        <end position="442"/>
    </location>
</feature>
<organism evidence="8">
    <name type="scientific">Homalodisca liturata</name>
    <dbReference type="NCBI Taxonomy" id="320908"/>
    <lineage>
        <taxon>Eukaryota</taxon>
        <taxon>Metazoa</taxon>
        <taxon>Ecdysozoa</taxon>
        <taxon>Arthropoda</taxon>
        <taxon>Hexapoda</taxon>
        <taxon>Insecta</taxon>
        <taxon>Pterygota</taxon>
        <taxon>Neoptera</taxon>
        <taxon>Paraneoptera</taxon>
        <taxon>Hemiptera</taxon>
        <taxon>Auchenorrhyncha</taxon>
        <taxon>Membracoidea</taxon>
        <taxon>Cicadellidae</taxon>
        <taxon>Cicadellinae</taxon>
        <taxon>Proconiini</taxon>
        <taxon>Homalodisca</taxon>
    </lineage>
</organism>
<protein>
    <recommendedName>
        <fullName evidence="7">C2H2-type domain-containing protein</fullName>
    </recommendedName>
</protein>
<dbReference type="InterPro" id="IPR050329">
    <property type="entry name" value="GLI_C2H2-zinc-finger"/>
</dbReference>
<feature type="region of interest" description="Disordered" evidence="6">
    <location>
        <begin position="290"/>
        <end position="329"/>
    </location>
</feature>
<dbReference type="EMBL" id="GECU01021026">
    <property type="protein sequence ID" value="JAS86680.1"/>
    <property type="molecule type" value="Transcribed_RNA"/>
</dbReference>
<accession>A0A1B6IIE4</accession>
<evidence type="ECO:0000256" key="2">
    <source>
        <dbReference type="ARBA" id="ARBA00022737"/>
    </source>
</evidence>
<name>A0A1B6IIE4_9HEMI</name>
<feature type="domain" description="C2H2-type" evidence="7">
    <location>
        <begin position="815"/>
        <end position="837"/>
    </location>
</feature>
<evidence type="ECO:0000256" key="1">
    <source>
        <dbReference type="ARBA" id="ARBA00022723"/>
    </source>
</evidence>
<keyword evidence="4" id="KW-0862">Zinc</keyword>
<feature type="domain" description="C2H2-type" evidence="7">
    <location>
        <begin position="900"/>
        <end position="927"/>
    </location>
</feature>
<dbReference type="InterPro" id="IPR036236">
    <property type="entry name" value="Znf_C2H2_sf"/>
</dbReference>
<keyword evidence="2" id="KW-0677">Repeat</keyword>
<dbReference type="GO" id="GO:0000978">
    <property type="term" value="F:RNA polymerase II cis-regulatory region sequence-specific DNA binding"/>
    <property type="evidence" value="ECO:0007669"/>
    <property type="project" value="TreeGrafter"/>
</dbReference>
<dbReference type="InterPro" id="IPR013087">
    <property type="entry name" value="Znf_C2H2_type"/>
</dbReference>
<feature type="compositionally biased region" description="Polar residues" evidence="6">
    <location>
        <begin position="218"/>
        <end position="228"/>
    </location>
</feature>
<dbReference type="Pfam" id="PF13912">
    <property type="entry name" value="zf-C2H2_6"/>
    <property type="match status" value="1"/>
</dbReference>
<feature type="region of interest" description="Disordered" evidence="6">
    <location>
        <begin position="151"/>
        <end position="182"/>
    </location>
</feature>
<dbReference type="PROSITE" id="PS50157">
    <property type="entry name" value="ZINC_FINGER_C2H2_2"/>
    <property type="match status" value="5"/>
</dbReference>
<dbReference type="PROSITE" id="PS00028">
    <property type="entry name" value="ZINC_FINGER_C2H2_1"/>
    <property type="match status" value="5"/>
</dbReference>
<dbReference type="Gene3D" id="3.30.160.60">
    <property type="entry name" value="Classic Zinc Finger"/>
    <property type="match status" value="3"/>
</dbReference>
<dbReference type="Pfam" id="PF00096">
    <property type="entry name" value="zf-C2H2"/>
    <property type="match status" value="3"/>
</dbReference>
<evidence type="ECO:0000259" key="7">
    <source>
        <dbReference type="PROSITE" id="PS50157"/>
    </source>
</evidence>
<evidence type="ECO:0000256" key="5">
    <source>
        <dbReference type="PROSITE-ProRule" id="PRU00042"/>
    </source>
</evidence>